<dbReference type="AlphaFoldDB" id="A0A381ZBS3"/>
<proteinExistence type="predicted"/>
<dbReference type="EMBL" id="UINC01020716">
    <property type="protein sequence ID" value="SVA86736.1"/>
    <property type="molecule type" value="Genomic_DNA"/>
</dbReference>
<name>A0A381ZBS3_9ZZZZ</name>
<accession>A0A381ZBS3</accession>
<dbReference type="Pfam" id="PF05960">
    <property type="entry name" value="DUF885"/>
    <property type="match status" value="2"/>
</dbReference>
<organism evidence="1">
    <name type="scientific">marine metagenome</name>
    <dbReference type="NCBI Taxonomy" id="408172"/>
    <lineage>
        <taxon>unclassified sequences</taxon>
        <taxon>metagenomes</taxon>
        <taxon>ecological metagenomes</taxon>
    </lineage>
</organism>
<dbReference type="InterPro" id="IPR010281">
    <property type="entry name" value="DUF885"/>
</dbReference>
<sequence>MFRACTGIVLVRLGLLFGVCDPIVAIPPSPQSGASFMSRTAMLFAAALLLASPVQLDGQSSWNELVDLFGEWREFERPEFIDGVPDYTATAMARQQQELSTWKERLWAFDIENWPAEQQIDWHLVRAEMNGLDFDHKIRRPWARDPAFYATMYLSESDVPAHEGPVAHGWIDTWIYEYPLSVDDAAELAQRFGTIPGLLEQARENLAGSNARDLWEAGIRSFRGQAADLRAYGEQVAGTSDMLDRALANAAQASDEFADWVASELPGKTGRSGVGSDAYTWYMHNVHLSPFSWEEQVTLMRRELARSHSSLRLEENRNRHLPELERIQGPAEYDRRLNESVDLYMAFLEREEIETIEDWTDAALRAVNGSFTPAEPEEIRNFFQEVIYRDPDAFRPHMHHWIELARMREAPHQSPIRATPSLSNIYDHRSEGLATGVEEMFMHLGLLDENSPRARELVWIMLAQRAARATSGLMLHGHEFVMEEAVDFAGKWTPRGWLPDGDLVRGEQHLYLRQPGYGTSYVAGKIQIEQLLAEEALQNGEAFTIKRFFDDFYSAGVIPTVLVHWEMTGEKHPILNVGDVQEAPWR</sequence>
<protein>
    <recommendedName>
        <fullName evidence="2">DUF885 domain-containing protein</fullName>
    </recommendedName>
</protein>
<reference evidence="1" key="1">
    <citation type="submission" date="2018-05" db="EMBL/GenBank/DDBJ databases">
        <authorList>
            <person name="Lanie J.A."/>
            <person name="Ng W.-L."/>
            <person name="Kazmierczak K.M."/>
            <person name="Andrzejewski T.M."/>
            <person name="Davidsen T.M."/>
            <person name="Wayne K.J."/>
            <person name="Tettelin H."/>
            <person name="Glass J.I."/>
            <person name="Rusch D."/>
            <person name="Podicherti R."/>
            <person name="Tsui H.-C.T."/>
            <person name="Winkler M.E."/>
        </authorList>
    </citation>
    <scope>NUCLEOTIDE SEQUENCE</scope>
</reference>
<gene>
    <name evidence="1" type="ORF">METZ01_LOCUS139590</name>
</gene>
<evidence type="ECO:0000313" key="1">
    <source>
        <dbReference type="EMBL" id="SVA86736.1"/>
    </source>
</evidence>
<evidence type="ECO:0008006" key="2">
    <source>
        <dbReference type="Google" id="ProtNLM"/>
    </source>
</evidence>